<dbReference type="Proteomes" id="UP000799766">
    <property type="component" value="Unassembled WGS sequence"/>
</dbReference>
<evidence type="ECO:0000256" key="1">
    <source>
        <dbReference type="SAM" id="MobiDB-lite"/>
    </source>
</evidence>
<evidence type="ECO:0000313" key="3">
    <source>
        <dbReference type="Proteomes" id="UP000799766"/>
    </source>
</evidence>
<reference evidence="2" key="1">
    <citation type="journal article" date="2020" name="Stud. Mycol.">
        <title>101 Dothideomycetes genomes: a test case for predicting lifestyles and emergence of pathogens.</title>
        <authorList>
            <person name="Haridas S."/>
            <person name="Albert R."/>
            <person name="Binder M."/>
            <person name="Bloem J."/>
            <person name="Labutti K."/>
            <person name="Salamov A."/>
            <person name="Andreopoulos B."/>
            <person name="Baker S."/>
            <person name="Barry K."/>
            <person name="Bills G."/>
            <person name="Bluhm B."/>
            <person name="Cannon C."/>
            <person name="Castanera R."/>
            <person name="Culley D."/>
            <person name="Daum C."/>
            <person name="Ezra D."/>
            <person name="Gonzalez J."/>
            <person name="Henrissat B."/>
            <person name="Kuo A."/>
            <person name="Liang C."/>
            <person name="Lipzen A."/>
            <person name="Lutzoni F."/>
            <person name="Magnuson J."/>
            <person name="Mondo S."/>
            <person name="Nolan M."/>
            <person name="Ohm R."/>
            <person name="Pangilinan J."/>
            <person name="Park H.-J."/>
            <person name="Ramirez L."/>
            <person name="Alfaro M."/>
            <person name="Sun H."/>
            <person name="Tritt A."/>
            <person name="Yoshinaga Y."/>
            <person name="Zwiers L.-H."/>
            <person name="Turgeon B."/>
            <person name="Goodwin S."/>
            <person name="Spatafora J."/>
            <person name="Crous P."/>
            <person name="Grigoriev I."/>
        </authorList>
    </citation>
    <scope>NUCLEOTIDE SEQUENCE</scope>
    <source>
        <strain evidence="2">ATCC 16933</strain>
    </source>
</reference>
<dbReference type="EMBL" id="MU001684">
    <property type="protein sequence ID" value="KAF2456024.1"/>
    <property type="molecule type" value="Genomic_DNA"/>
</dbReference>
<gene>
    <name evidence="2" type="ORF">BDY21DRAFT_422389</name>
</gene>
<organism evidence="2 3">
    <name type="scientific">Lineolata rhizophorae</name>
    <dbReference type="NCBI Taxonomy" id="578093"/>
    <lineage>
        <taxon>Eukaryota</taxon>
        <taxon>Fungi</taxon>
        <taxon>Dikarya</taxon>
        <taxon>Ascomycota</taxon>
        <taxon>Pezizomycotina</taxon>
        <taxon>Dothideomycetes</taxon>
        <taxon>Dothideomycetes incertae sedis</taxon>
        <taxon>Lineolatales</taxon>
        <taxon>Lineolataceae</taxon>
        <taxon>Lineolata</taxon>
    </lineage>
</organism>
<name>A0A6A6NWZ6_9PEZI</name>
<feature type="region of interest" description="Disordered" evidence="1">
    <location>
        <begin position="80"/>
        <end position="110"/>
    </location>
</feature>
<accession>A0A6A6NWZ6</accession>
<protein>
    <submittedName>
        <fullName evidence="2">Uncharacterized protein</fullName>
    </submittedName>
</protein>
<sequence>MAKGGHWRKATTPWRSIHLAYHMPISFAARPILPVRSSHPAPCGASSSLTVRSALVRHRETPDSSQGIDVEAPGLDRTAASGEKVGVATKQRRTPGAGWRHKTRGQDPTNRARAVWIGKSGAAAKSNVGRIFLAFQRHLLHGCGAPGPAAQATRPPRPDPATSGLKSNVDIFVTKSACGSRCPGGRTACRCGNCKPPVDAPNREPCAALDQEVLIAKSTVGIIINTLDEAVLSHARIVELERVVLGRVLRKRPEEILDRSLIR</sequence>
<feature type="region of interest" description="Disordered" evidence="1">
    <location>
        <begin position="146"/>
        <end position="165"/>
    </location>
</feature>
<evidence type="ECO:0000313" key="2">
    <source>
        <dbReference type="EMBL" id="KAF2456024.1"/>
    </source>
</evidence>
<dbReference type="AlphaFoldDB" id="A0A6A6NWZ6"/>
<proteinExistence type="predicted"/>
<keyword evidence="3" id="KW-1185">Reference proteome</keyword>